<dbReference type="Gene3D" id="2.40.50.140">
    <property type="entry name" value="Nucleic acid-binding proteins"/>
    <property type="match status" value="1"/>
</dbReference>
<gene>
    <name evidence="7" type="primary">recO</name>
    <name evidence="9" type="ORF">Bccel_0996</name>
</gene>
<dbReference type="EMBL" id="LGTC01000001">
    <property type="protein sequence ID" value="KNY25736.1"/>
    <property type="molecule type" value="Genomic_DNA"/>
</dbReference>
<keyword evidence="3 7" id="KW-0227">DNA damage</keyword>
<organism evidence="9 10">
    <name type="scientific">Pseudobacteroides cellulosolvens ATCC 35603 = DSM 2933</name>
    <dbReference type="NCBI Taxonomy" id="398512"/>
    <lineage>
        <taxon>Bacteria</taxon>
        <taxon>Bacillati</taxon>
        <taxon>Bacillota</taxon>
        <taxon>Clostridia</taxon>
        <taxon>Eubacteriales</taxon>
        <taxon>Oscillospiraceae</taxon>
        <taxon>Pseudobacteroides</taxon>
    </lineage>
</organism>
<evidence type="ECO:0000259" key="8">
    <source>
        <dbReference type="Pfam" id="PF11967"/>
    </source>
</evidence>
<evidence type="ECO:0000256" key="2">
    <source>
        <dbReference type="ARBA" id="ARBA00021310"/>
    </source>
</evidence>
<sequence length="246" mass="28030">MSYVKTDGIIIKEVNTGEADRIVTILTKNRGKISAFAKNSRRPRSNLVAGTQIMCYSNFVLFKGRDMYTISSCDVLEPFYGLRCDVFKLTYSAHILELVNDIIQEEQPAVKTLQLLLNTLHFIDKTDRSSELFTRIFELRFLSILGYAPYVGGCINCGSLETDKMSFSFKKCGFLCNSCTIEDINAQALSIGAAKAIYYIIHCNIKDLFSFEVSDSVLEELSRVTKRFIKDRFDKDYKKLDFLKSL</sequence>
<dbReference type="NCBIfam" id="TIGR00613">
    <property type="entry name" value="reco"/>
    <property type="match status" value="1"/>
</dbReference>
<evidence type="ECO:0000256" key="5">
    <source>
        <dbReference type="ARBA" id="ARBA00023204"/>
    </source>
</evidence>
<comment type="function">
    <text evidence="7">Involved in DNA repair and RecF pathway recombination.</text>
</comment>
<dbReference type="SUPFAM" id="SSF50249">
    <property type="entry name" value="Nucleic acid-binding proteins"/>
    <property type="match status" value="1"/>
</dbReference>
<dbReference type="OrthoDB" id="9797083at2"/>
<dbReference type="eggNOG" id="COG1381">
    <property type="taxonomic scope" value="Bacteria"/>
</dbReference>
<dbReference type="GO" id="GO:0043590">
    <property type="term" value="C:bacterial nucleoid"/>
    <property type="evidence" value="ECO:0007669"/>
    <property type="project" value="TreeGrafter"/>
</dbReference>
<dbReference type="Pfam" id="PF11967">
    <property type="entry name" value="RecO_N"/>
    <property type="match status" value="1"/>
</dbReference>
<dbReference type="InterPro" id="IPR012340">
    <property type="entry name" value="NA-bd_OB-fold"/>
</dbReference>
<evidence type="ECO:0000256" key="7">
    <source>
        <dbReference type="HAMAP-Rule" id="MF_00201"/>
    </source>
</evidence>
<reference evidence="10" key="1">
    <citation type="submission" date="2015-07" db="EMBL/GenBank/DDBJ databases">
        <title>Near-Complete Genome Sequence of the Cellulolytic Bacterium Bacteroides (Pseudobacteroides) cellulosolvens ATCC 35603.</title>
        <authorList>
            <person name="Dassa B."/>
            <person name="Utturkar S.M."/>
            <person name="Klingeman D.M."/>
            <person name="Hurt R.A."/>
            <person name="Keller M."/>
            <person name="Xu J."/>
            <person name="Reddy Y.H.K."/>
            <person name="Borovok I."/>
            <person name="Grinberg I.R."/>
            <person name="Lamed R."/>
            <person name="Zhivin O."/>
            <person name="Bayer E.A."/>
            <person name="Brown S.D."/>
        </authorList>
    </citation>
    <scope>NUCLEOTIDE SEQUENCE [LARGE SCALE GENOMIC DNA]</scope>
    <source>
        <strain evidence="10">DSM 2933</strain>
    </source>
</reference>
<dbReference type="RefSeq" id="WP_036940353.1">
    <property type="nucleotide sequence ID" value="NZ_JQKC01000013.1"/>
</dbReference>
<name>A0A0L6JIR9_9FIRM</name>
<dbReference type="InterPro" id="IPR037278">
    <property type="entry name" value="ARFGAP/RecO"/>
</dbReference>
<dbReference type="PATRIC" id="fig|398512.5.peg.1033"/>
<dbReference type="PANTHER" id="PTHR33991:SF1">
    <property type="entry name" value="DNA REPAIR PROTEIN RECO"/>
    <property type="match status" value="1"/>
</dbReference>
<dbReference type="GO" id="GO:0006302">
    <property type="term" value="P:double-strand break repair"/>
    <property type="evidence" value="ECO:0007669"/>
    <property type="project" value="TreeGrafter"/>
</dbReference>
<dbReference type="SUPFAM" id="SSF57863">
    <property type="entry name" value="ArfGap/RecO-like zinc finger"/>
    <property type="match status" value="1"/>
</dbReference>
<dbReference type="InterPro" id="IPR022572">
    <property type="entry name" value="DNA_rep/recomb_RecO_N"/>
</dbReference>
<dbReference type="STRING" id="398512.Bccel_0996"/>
<dbReference type="GO" id="GO:0006310">
    <property type="term" value="P:DNA recombination"/>
    <property type="evidence" value="ECO:0007669"/>
    <property type="project" value="UniProtKB-UniRule"/>
</dbReference>
<dbReference type="Gene3D" id="1.20.1440.120">
    <property type="entry name" value="Recombination protein O, C-terminal domain"/>
    <property type="match status" value="1"/>
</dbReference>
<evidence type="ECO:0000256" key="6">
    <source>
        <dbReference type="ARBA" id="ARBA00033409"/>
    </source>
</evidence>
<dbReference type="AlphaFoldDB" id="A0A0L6JIR9"/>
<keyword evidence="4 7" id="KW-0233">DNA recombination</keyword>
<dbReference type="PANTHER" id="PTHR33991">
    <property type="entry name" value="DNA REPAIR PROTEIN RECO"/>
    <property type="match status" value="1"/>
</dbReference>
<dbReference type="InterPro" id="IPR003717">
    <property type="entry name" value="RecO"/>
</dbReference>
<evidence type="ECO:0000256" key="3">
    <source>
        <dbReference type="ARBA" id="ARBA00022763"/>
    </source>
</evidence>
<dbReference type="HAMAP" id="MF_00201">
    <property type="entry name" value="RecO"/>
    <property type="match status" value="1"/>
</dbReference>
<comment type="similarity">
    <text evidence="1 7">Belongs to the RecO family.</text>
</comment>
<protein>
    <recommendedName>
        <fullName evidence="2 7">DNA repair protein RecO</fullName>
    </recommendedName>
    <alternativeName>
        <fullName evidence="6 7">Recombination protein O</fullName>
    </alternativeName>
</protein>
<dbReference type="InterPro" id="IPR042242">
    <property type="entry name" value="RecO_C"/>
</dbReference>
<dbReference type="Proteomes" id="UP000036923">
    <property type="component" value="Unassembled WGS sequence"/>
</dbReference>
<accession>A0A0L6JIR9</accession>
<evidence type="ECO:0000256" key="4">
    <source>
        <dbReference type="ARBA" id="ARBA00023172"/>
    </source>
</evidence>
<feature type="domain" description="DNA replication/recombination mediator RecO N-terminal" evidence="8">
    <location>
        <begin position="1"/>
        <end position="79"/>
    </location>
</feature>
<evidence type="ECO:0000256" key="1">
    <source>
        <dbReference type="ARBA" id="ARBA00007452"/>
    </source>
</evidence>
<keyword evidence="5 7" id="KW-0234">DNA repair</keyword>
<comment type="caution">
    <text evidence="9">The sequence shown here is derived from an EMBL/GenBank/DDBJ whole genome shotgun (WGS) entry which is preliminary data.</text>
</comment>
<proteinExistence type="inferred from homology"/>
<evidence type="ECO:0000313" key="10">
    <source>
        <dbReference type="Proteomes" id="UP000036923"/>
    </source>
</evidence>
<evidence type="ECO:0000313" key="9">
    <source>
        <dbReference type="EMBL" id="KNY25736.1"/>
    </source>
</evidence>
<dbReference type="Pfam" id="PF02565">
    <property type="entry name" value="RecO_C"/>
    <property type="match status" value="1"/>
</dbReference>
<keyword evidence="10" id="KW-1185">Reference proteome</keyword>